<proteinExistence type="predicted"/>
<dbReference type="EMBL" id="GISG01169181">
    <property type="protein sequence ID" value="MBA4651242.1"/>
    <property type="molecule type" value="Transcribed_RNA"/>
</dbReference>
<sequence length="104" mass="11289">MLLPLTQACPLFRPLKSNTTGAVPTGDLKLALYQVNLLLKINSLVLHCCWAIFPVKNFLCSPSIPTLYIHCSFDKSLVMVVELALENSTTGPVTPCGCKSKKAP</sequence>
<organism evidence="1">
    <name type="scientific">Opuntia streptacantha</name>
    <name type="common">Prickly pear cactus</name>
    <name type="synonym">Opuntia cardona</name>
    <dbReference type="NCBI Taxonomy" id="393608"/>
    <lineage>
        <taxon>Eukaryota</taxon>
        <taxon>Viridiplantae</taxon>
        <taxon>Streptophyta</taxon>
        <taxon>Embryophyta</taxon>
        <taxon>Tracheophyta</taxon>
        <taxon>Spermatophyta</taxon>
        <taxon>Magnoliopsida</taxon>
        <taxon>eudicotyledons</taxon>
        <taxon>Gunneridae</taxon>
        <taxon>Pentapetalae</taxon>
        <taxon>Caryophyllales</taxon>
        <taxon>Cactineae</taxon>
        <taxon>Cactaceae</taxon>
        <taxon>Opuntioideae</taxon>
        <taxon>Opuntia</taxon>
    </lineage>
</organism>
<accession>A0A7C9DU18</accession>
<dbReference type="AlphaFoldDB" id="A0A7C9DU18"/>
<evidence type="ECO:0000313" key="1">
    <source>
        <dbReference type="EMBL" id="MBA4651242.1"/>
    </source>
</evidence>
<reference evidence="1" key="2">
    <citation type="submission" date="2020-07" db="EMBL/GenBank/DDBJ databases">
        <authorList>
            <person name="Vera ALvarez R."/>
            <person name="Arias-Moreno D.M."/>
            <person name="Jimenez-Jacinto V."/>
            <person name="Jimenez-Bremont J.F."/>
            <person name="Swaminathan K."/>
            <person name="Moose S.P."/>
            <person name="Guerrero-Gonzalez M.L."/>
            <person name="Marino-Ramirez L."/>
            <person name="Landsman D."/>
            <person name="Rodriguez-Kessler M."/>
            <person name="Delgado-Sanchez P."/>
        </authorList>
    </citation>
    <scope>NUCLEOTIDE SEQUENCE</scope>
    <source>
        <tissue evidence="1">Cladode</tissue>
    </source>
</reference>
<name>A0A7C9DU18_OPUST</name>
<reference evidence="1" key="1">
    <citation type="journal article" date="2013" name="J. Plant Res.">
        <title>Effect of fungi and light on seed germination of three Opuntia species from semiarid lands of central Mexico.</title>
        <authorList>
            <person name="Delgado-Sanchez P."/>
            <person name="Jimenez-Bremont J.F."/>
            <person name="Guerrero-Gonzalez Mde L."/>
            <person name="Flores J."/>
        </authorList>
    </citation>
    <scope>NUCLEOTIDE SEQUENCE</scope>
    <source>
        <tissue evidence="1">Cladode</tissue>
    </source>
</reference>
<protein>
    <submittedName>
        <fullName evidence="1">Uncharacterized protein</fullName>
    </submittedName>
</protein>
<dbReference type="EMBL" id="GISG01169182">
    <property type="protein sequence ID" value="MBA4651243.1"/>
    <property type="molecule type" value="Transcribed_RNA"/>
</dbReference>